<dbReference type="InterPro" id="IPR003399">
    <property type="entry name" value="Mce/MlaD"/>
</dbReference>
<dbReference type="Pfam" id="PF11887">
    <property type="entry name" value="Mce4_CUP1"/>
    <property type="match status" value="1"/>
</dbReference>
<organism evidence="4 5">
    <name type="scientific">Saccharomonospora marina XMU15</name>
    <dbReference type="NCBI Taxonomy" id="882083"/>
    <lineage>
        <taxon>Bacteria</taxon>
        <taxon>Bacillati</taxon>
        <taxon>Actinomycetota</taxon>
        <taxon>Actinomycetes</taxon>
        <taxon>Pseudonocardiales</taxon>
        <taxon>Pseudonocardiaceae</taxon>
        <taxon>Saccharomonospora</taxon>
    </lineage>
</organism>
<feature type="domain" description="Mammalian cell entry C-terminal" evidence="3">
    <location>
        <begin position="118"/>
        <end position="295"/>
    </location>
</feature>
<dbReference type="STRING" id="882083.SacmaDRAFT_5561"/>
<dbReference type="InterPro" id="IPR052336">
    <property type="entry name" value="MlaD_Phospholipid_Transporter"/>
</dbReference>
<gene>
    <name evidence="4" type="ORF">SacmaDRAFT_5561</name>
</gene>
<dbReference type="InterPro" id="IPR024516">
    <property type="entry name" value="Mce_C"/>
</dbReference>
<proteinExistence type="predicted"/>
<dbReference type="AlphaFoldDB" id="H5XA17"/>
<keyword evidence="1" id="KW-0812">Transmembrane</keyword>
<evidence type="ECO:0000259" key="3">
    <source>
        <dbReference type="Pfam" id="PF11887"/>
    </source>
</evidence>
<name>H5XA17_9PSEU</name>
<feature type="transmembrane region" description="Helical" evidence="1">
    <location>
        <begin position="12"/>
        <end position="33"/>
    </location>
</feature>
<sequence length="392" mass="41418">MVIDSRASRRTYRWVATASVVVLVLTGALWWAFGDGGGTRLSAYFTKAVGLYPGSAVRVLGIEVGEITAVVPEGQRVRVDMAVSDDVPLPSSAGAVIVAPSLVSDRYVQLTPPYDGGPRLRSGDTIGLDRTATPMEIDDLYRTLDELSTTLGPKGANADGSLSRVLDAAAESFEGNGKNLNTTITHMSELAETLNSSKGDLFATVRNLNSFTEVLARSDAQLEEFYARLDQVSGFLSGEADEVSAALSSLGSALGDVKRFVTDNRDQLTSNVDKLASLTQVLVDERASLAETLDVAPTGLTNFINTYDANSGSIAIRYNANELTNPLVTTACRLVKLASSQQVPQSLNKLCEVLAPVVDGATKIPPVSQLLHAIQTGELPPLPLPLIAAGAP</sequence>
<dbReference type="NCBIfam" id="TIGR00996">
    <property type="entry name" value="Mtu_fam_mce"/>
    <property type="match status" value="1"/>
</dbReference>
<dbReference type="OrthoDB" id="4516955at2"/>
<dbReference type="HOGENOM" id="CLU_044068_0_1_11"/>
<dbReference type="Proteomes" id="UP000004926">
    <property type="component" value="Chromosome"/>
</dbReference>
<evidence type="ECO:0000313" key="4">
    <source>
        <dbReference type="EMBL" id="EHR53677.1"/>
    </source>
</evidence>
<dbReference type="eggNOG" id="COG1463">
    <property type="taxonomic scope" value="Bacteria"/>
</dbReference>
<dbReference type="PANTHER" id="PTHR33371">
    <property type="entry name" value="INTERMEMBRANE PHOSPHOLIPID TRANSPORT SYSTEM BINDING PROTEIN MLAD-RELATED"/>
    <property type="match status" value="1"/>
</dbReference>
<reference evidence="4 5" key="1">
    <citation type="journal article" date="2012" name="Stand. Genomic Sci.">
        <title>Genome sequence of the ocean sediment bacterium Saccharomonospora marina type strain (XMU15(T)).</title>
        <authorList>
            <person name="Klenk H.P."/>
            <person name="Lu M."/>
            <person name="Lucas S."/>
            <person name="Lapidus A."/>
            <person name="Copeland A."/>
            <person name="Pitluck S."/>
            <person name="Goodwin L.A."/>
            <person name="Han C."/>
            <person name="Tapia R."/>
            <person name="Brambilla E.M."/>
            <person name="Potter G."/>
            <person name="Land M."/>
            <person name="Ivanova N."/>
            <person name="Rohde M."/>
            <person name="Goker M."/>
            <person name="Detter J.C."/>
            <person name="Li W.J."/>
            <person name="Kyrpides N.C."/>
            <person name="Woyke T."/>
        </authorList>
    </citation>
    <scope>NUCLEOTIDE SEQUENCE [LARGE SCALE GENOMIC DNA]</scope>
    <source>
        <strain evidence="4 5">XMU15</strain>
    </source>
</reference>
<feature type="domain" description="Mce/MlaD" evidence="2">
    <location>
        <begin position="38"/>
        <end position="113"/>
    </location>
</feature>
<keyword evidence="1" id="KW-1133">Transmembrane helix</keyword>
<evidence type="ECO:0000259" key="2">
    <source>
        <dbReference type="Pfam" id="PF02470"/>
    </source>
</evidence>
<keyword evidence="1" id="KW-0472">Membrane</keyword>
<dbReference type="PANTHER" id="PTHR33371:SF4">
    <property type="entry name" value="INTERMEMBRANE PHOSPHOLIPID TRANSPORT SYSTEM BINDING PROTEIN MLAD"/>
    <property type="match status" value="1"/>
</dbReference>
<evidence type="ECO:0000256" key="1">
    <source>
        <dbReference type="SAM" id="Phobius"/>
    </source>
</evidence>
<evidence type="ECO:0000313" key="5">
    <source>
        <dbReference type="Proteomes" id="UP000004926"/>
    </source>
</evidence>
<dbReference type="EMBL" id="CM001439">
    <property type="protein sequence ID" value="EHR53677.1"/>
    <property type="molecule type" value="Genomic_DNA"/>
</dbReference>
<accession>H5XA17</accession>
<protein>
    <submittedName>
        <fullName evidence="4">Virulence factor Mce family protein</fullName>
    </submittedName>
</protein>
<dbReference type="GO" id="GO:0005576">
    <property type="term" value="C:extracellular region"/>
    <property type="evidence" value="ECO:0007669"/>
    <property type="project" value="TreeGrafter"/>
</dbReference>
<dbReference type="RefSeq" id="WP_009157051.1">
    <property type="nucleotide sequence ID" value="NZ_CM001439.1"/>
</dbReference>
<dbReference type="InterPro" id="IPR005693">
    <property type="entry name" value="Mce"/>
</dbReference>
<dbReference type="Pfam" id="PF02470">
    <property type="entry name" value="MlaD"/>
    <property type="match status" value="1"/>
</dbReference>
<keyword evidence="5" id="KW-1185">Reference proteome</keyword>